<reference evidence="3" key="1">
    <citation type="submission" date="2021-01" db="EMBL/GenBank/DDBJ databases">
        <title>Whole genome shotgun sequence of Planosporangium mesophilum NBRC 109066.</title>
        <authorList>
            <person name="Komaki H."/>
            <person name="Tamura T."/>
        </authorList>
    </citation>
    <scope>NUCLEOTIDE SEQUENCE</scope>
    <source>
        <strain evidence="3">NBRC 109066</strain>
    </source>
</reference>
<evidence type="ECO:0000313" key="3">
    <source>
        <dbReference type="EMBL" id="GII20840.1"/>
    </source>
</evidence>
<gene>
    <name evidence="3" type="ORF">Pme01_04370</name>
</gene>
<evidence type="ECO:0000313" key="4">
    <source>
        <dbReference type="Proteomes" id="UP000599074"/>
    </source>
</evidence>
<feature type="region of interest" description="Disordered" evidence="1">
    <location>
        <begin position="44"/>
        <end position="104"/>
    </location>
</feature>
<dbReference type="Proteomes" id="UP000599074">
    <property type="component" value="Unassembled WGS sequence"/>
</dbReference>
<feature type="region of interest" description="Disordered" evidence="1">
    <location>
        <begin position="1"/>
        <end position="29"/>
    </location>
</feature>
<protein>
    <recommendedName>
        <fullName evidence="2">Helix-turn-helix domain-containing protein</fullName>
    </recommendedName>
</protein>
<accession>A0A8J3WY24</accession>
<keyword evidence="4" id="KW-1185">Reference proteome</keyword>
<comment type="caution">
    <text evidence="3">The sequence shown here is derived from an EMBL/GenBank/DDBJ whole genome shotgun (WGS) entry which is preliminary data.</text>
</comment>
<organism evidence="3 4">
    <name type="scientific">Planosporangium mesophilum</name>
    <dbReference type="NCBI Taxonomy" id="689768"/>
    <lineage>
        <taxon>Bacteria</taxon>
        <taxon>Bacillati</taxon>
        <taxon>Actinomycetota</taxon>
        <taxon>Actinomycetes</taxon>
        <taxon>Micromonosporales</taxon>
        <taxon>Micromonosporaceae</taxon>
        <taxon>Planosporangium</taxon>
    </lineage>
</organism>
<evidence type="ECO:0000259" key="2">
    <source>
        <dbReference type="Pfam" id="PF12728"/>
    </source>
</evidence>
<sequence length="164" mass="17797">MSDTRVTRSAARRPAVAERGPQIRGCGVTGTYHTKHAQILALRGSQRAPYGPLRASTPATSPQTPATGKAPTVRTSPPDRAAQKTTGLAAVPATRAGGRQQRSANPRHLTIAEVCEDLGITRSTFYDWRTKRKAPPCLKLPNGDLRIRRSDYENWLASLEEEAA</sequence>
<evidence type="ECO:0000256" key="1">
    <source>
        <dbReference type="SAM" id="MobiDB-lite"/>
    </source>
</evidence>
<name>A0A8J3WY24_9ACTN</name>
<dbReference type="Pfam" id="PF12728">
    <property type="entry name" value="HTH_17"/>
    <property type="match status" value="1"/>
</dbReference>
<dbReference type="EMBL" id="BOON01000003">
    <property type="protein sequence ID" value="GII20840.1"/>
    <property type="molecule type" value="Genomic_DNA"/>
</dbReference>
<dbReference type="SUPFAM" id="SSF46955">
    <property type="entry name" value="Putative DNA-binding domain"/>
    <property type="match status" value="1"/>
</dbReference>
<proteinExistence type="predicted"/>
<dbReference type="InterPro" id="IPR009061">
    <property type="entry name" value="DNA-bd_dom_put_sf"/>
</dbReference>
<dbReference type="AlphaFoldDB" id="A0A8J3WY24"/>
<feature type="domain" description="Helix-turn-helix" evidence="2">
    <location>
        <begin position="109"/>
        <end position="158"/>
    </location>
</feature>
<dbReference type="InterPro" id="IPR041657">
    <property type="entry name" value="HTH_17"/>
</dbReference>
<feature type="compositionally biased region" description="Low complexity" evidence="1">
    <location>
        <begin position="55"/>
        <end position="67"/>
    </location>
</feature>